<protein>
    <submittedName>
        <fullName evidence="1">Uncharacterized protein</fullName>
    </submittedName>
</protein>
<accession>X1IIU2</accession>
<comment type="caution">
    <text evidence="1">The sequence shown here is derived from an EMBL/GenBank/DDBJ whole genome shotgun (WGS) entry which is preliminary data.</text>
</comment>
<proteinExistence type="predicted"/>
<organism evidence="1">
    <name type="scientific">marine sediment metagenome</name>
    <dbReference type="NCBI Taxonomy" id="412755"/>
    <lineage>
        <taxon>unclassified sequences</taxon>
        <taxon>metagenomes</taxon>
        <taxon>ecological metagenomes</taxon>
    </lineage>
</organism>
<sequence>EVIEAHYLFSIEPHKIDVIIHPEAIVHYLVFYIFYQ</sequence>
<gene>
    <name evidence="1" type="ORF">S03H2_66633</name>
</gene>
<dbReference type="SUPFAM" id="SSF55347">
    <property type="entry name" value="Glyceraldehyde-3-phosphate dehydrogenase-like, C-terminal domain"/>
    <property type="match status" value="1"/>
</dbReference>
<dbReference type="AlphaFoldDB" id="X1IIU2"/>
<name>X1IIU2_9ZZZZ</name>
<dbReference type="EMBL" id="BARU01043533">
    <property type="protein sequence ID" value="GAH82351.1"/>
    <property type="molecule type" value="Genomic_DNA"/>
</dbReference>
<evidence type="ECO:0000313" key="1">
    <source>
        <dbReference type="EMBL" id="GAH82351.1"/>
    </source>
</evidence>
<reference evidence="1" key="1">
    <citation type="journal article" date="2014" name="Front. Microbiol.">
        <title>High frequency of phylogenetically diverse reductive dehalogenase-homologous genes in deep subseafloor sedimentary metagenomes.</title>
        <authorList>
            <person name="Kawai M."/>
            <person name="Futagami T."/>
            <person name="Toyoda A."/>
            <person name="Takaki Y."/>
            <person name="Nishi S."/>
            <person name="Hori S."/>
            <person name="Arai W."/>
            <person name="Tsubouchi T."/>
            <person name="Morono Y."/>
            <person name="Uchiyama I."/>
            <person name="Ito T."/>
            <person name="Fujiyama A."/>
            <person name="Inagaki F."/>
            <person name="Takami H."/>
        </authorList>
    </citation>
    <scope>NUCLEOTIDE SEQUENCE</scope>
    <source>
        <strain evidence="1">Expedition CK06-06</strain>
    </source>
</reference>
<feature type="non-terminal residue" evidence="1">
    <location>
        <position position="1"/>
    </location>
</feature>